<dbReference type="EMBL" id="AAUX01000001">
    <property type="protein sequence ID" value="EAV46699.1"/>
    <property type="molecule type" value="Genomic_DNA"/>
</dbReference>
<dbReference type="GO" id="GO:0005886">
    <property type="term" value="C:plasma membrane"/>
    <property type="evidence" value="ECO:0007669"/>
    <property type="project" value="TreeGrafter"/>
</dbReference>
<dbReference type="Gene3D" id="2.40.10.350">
    <property type="entry name" value="Rod shape-determining protein MreC, domain 2"/>
    <property type="match status" value="1"/>
</dbReference>
<keyword evidence="10" id="KW-1185">Reference proteome</keyword>
<comment type="similarity">
    <text evidence="1 5">Belongs to the MreC family.</text>
</comment>
<evidence type="ECO:0000256" key="5">
    <source>
        <dbReference type="PIRNR" id="PIRNR038471"/>
    </source>
</evidence>
<gene>
    <name evidence="9" type="ORF">MB2181_01460</name>
</gene>
<dbReference type="AlphaFoldDB" id="A0P589"/>
<sequence length="280" mass="31605">MAKKTENKRLRLFTQESPTFLFVILIICSIVLMSLDHRYHMHTHLKQKIVLVRTPFQWIINAPSRLIASIDYYLSEQNKLQQQILLLKTEANLFQLNQQKLRLLENENRELRKVLNIKNVIKNEIIVGEIVLPSHSNGVSQILINKGLDDGISLGSPVMNNQGLVGQVVRVDKNLSTIKNITSNNFAISAVSESGAISTLIFGNGSPYLKIYRLPAYEKLVVGDYLLTSGLDQIYPKGIKIGKVIKIIPTNNIQFNEIIVQPMTSPESFSQVMIIKSDNP</sequence>
<keyword evidence="7" id="KW-1133">Transmembrane helix</keyword>
<dbReference type="InterPro" id="IPR042175">
    <property type="entry name" value="Cell/Rod_MreC_2"/>
</dbReference>
<evidence type="ECO:0000313" key="10">
    <source>
        <dbReference type="Proteomes" id="UP000054262"/>
    </source>
</evidence>
<dbReference type="InterPro" id="IPR042177">
    <property type="entry name" value="Cell/Rod_1"/>
</dbReference>
<dbReference type="Proteomes" id="UP000054262">
    <property type="component" value="Unassembled WGS sequence"/>
</dbReference>
<evidence type="ECO:0000259" key="8">
    <source>
        <dbReference type="Pfam" id="PF04085"/>
    </source>
</evidence>
<feature type="domain" description="Rod shape-determining protein MreC beta-barrel core" evidence="8">
    <location>
        <begin position="134"/>
        <end position="276"/>
    </location>
</feature>
<keyword evidence="3 5" id="KW-0133">Cell shape</keyword>
<evidence type="ECO:0000256" key="2">
    <source>
        <dbReference type="ARBA" id="ARBA00013855"/>
    </source>
</evidence>
<name>A0P589_9PROT</name>
<dbReference type="NCBIfam" id="TIGR00219">
    <property type="entry name" value="mreC"/>
    <property type="match status" value="1"/>
</dbReference>
<evidence type="ECO:0000313" key="9">
    <source>
        <dbReference type="EMBL" id="EAV46699.1"/>
    </source>
</evidence>
<evidence type="ECO:0000256" key="1">
    <source>
        <dbReference type="ARBA" id="ARBA00009369"/>
    </source>
</evidence>
<evidence type="ECO:0000256" key="7">
    <source>
        <dbReference type="SAM" id="Phobius"/>
    </source>
</evidence>
<proteinExistence type="inferred from homology"/>
<dbReference type="GO" id="GO:0008360">
    <property type="term" value="P:regulation of cell shape"/>
    <property type="evidence" value="ECO:0007669"/>
    <property type="project" value="UniProtKB-KW"/>
</dbReference>
<dbReference type="InterPro" id="IPR055342">
    <property type="entry name" value="MreC_beta-barrel_core"/>
</dbReference>
<dbReference type="Gene3D" id="2.40.10.340">
    <property type="entry name" value="Rod shape-determining protein MreC, domain 1"/>
    <property type="match status" value="1"/>
</dbReference>
<keyword evidence="7" id="KW-0472">Membrane</keyword>
<dbReference type="InterPro" id="IPR007221">
    <property type="entry name" value="MreC"/>
</dbReference>
<keyword evidence="7" id="KW-0812">Transmembrane</keyword>
<comment type="function">
    <text evidence="5">Involved in formation and maintenance of cell shape.</text>
</comment>
<comment type="caution">
    <text evidence="9">The sequence shown here is derived from an EMBL/GenBank/DDBJ whole genome shotgun (WGS) entry which is preliminary data.</text>
</comment>
<accession>A0P589</accession>
<dbReference type="PANTHER" id="PTHR34138:SF1">
    <property type="entry name" value="CELL SHAPE-DETERMINING PROTEIN MREC"/>
    <property type="match status" value="1"/>
</dbReference>
<dbReference type="OrthoDB" id="9808025at2"/>
<dbReference type="PIRSF" id="PIRSF038471">
    <property type="entry name" value="MreC"/>
    <property type="match status" value="1"/>
</dbReference>
<protein>
    <recommendedName>
        <fullName evidence="2 5">Cell shape-determining protein MreC</fullName>
    </recommendedName>
    <alternativeName>
        <fullName evidence="4 5">Cell shape protein MreC</fullName>
    </alternativeName>
</protein>
<reference evidence="9 10" key="1">
    <citation type="submission" date="2006-11" db="EMBL/GenBank/DDBJ databases">
        <authorList>
            <person name="Giovannoni S."/>
            <person name="Vergin K."/>
            <person name="Ferriera S."/>
            <person name="Johnson J."/>
            <person name="Kravitz S."/>
            <person name="Beeson K."/>
            <person name="Sutton G."/>
            <person name="Rogers Y.-H."/>
            <person name="Friedman R."/>
            <person name="Frazier M."/>
            <person name="Venter J.C."/>
        </authorList>
    </citation>
    <scope>NUCLEOTIDE SEQUENCE [LARGE SCALE GENOMIC DNA]</scope>
    <source>
        <strain evidence="9 10">HTCC2181</strain>
    </source>
</reference>
<feature type="transmembrane region" description="Helical" evidence="7">
    <location>
        <begin position="20"/>
        <end position="39"/>
    </location>
</feature>
<evidence type="ECO:0000256" key="6">
    <source>
        <dbReference type="SAM" id="Coils"/>
    </source>
</evidence>
<dbReference type="Pfam" id="PF04085">
    <property type="entry name" value="MreC"/>
    <property type="match status" value="1"/>
</dbReference>
<evidence type="ECO:0000256" key="4">
    <source>
        <dbReference type="ARBA" id="ARBA00032089"/>
    </source>
</evidence>
<organism evidence="9 10">
    <name type="scientific">Methylophilales bacterium HTCC2181</name>
    <dbReference type="NCBI Taxonomy" id="383631"/>
    <lineage>
        <taxon>Bacteria</taxon>
        <taxon>Pseudomonadati</taxon>
        <taxon>Pseudomonadota</taxon>
        <taxon>Betaproteobacteria</taxon>
        <taxon>Nitrosomonadales</taxon>
        <taxon>OM43 clade</taxon>
    </lineage>
</organism>
<keyword evidence="6" id="KW-0175">Coiled coil</keyword>
<evidence type="ECO:0000256" key="3">
    <source>
        <dbReference type="ARBA" id="ARBA00022960"/>
    </source>
</evidence>
<feature type="coiled-coil region" evidence="6">
    <location>
        <begin position="94"/>
        <end position="124"/>
    </location>
</feature>
<dbReference type="PANTHER" id="PTHR34138">
    <property type="entry name" value="CELL SHAPE-DETERMINING PROTEIN MREC"/>
    <property type="match status" value="1"/>
</dbReference>